<feature type="coiled-coil region" evidence="1">
    <location>
        <begin position="143"/>
        <end position="198"/>
    </location>
</feature>
<accession>A0A1W0A471</accession>
<dbReference type="PANTHER" id="PTHR16306:SF0">
    <property type="entry name" value="TRANSLIN-ASSOCIATED FACTOR X-INTERACTING PROTEIN 1"/>
    <property type="match status" value="1"/>
</dbReference>
<dbReference type="EMBL" id="JNBS01000518">
    <property type="protein sequence ID" value="OQS04999.1"/>
    <property type="molecule type" value="Genomic_DNA"/>
</dbReference>
<evidence type="ECO:0000313" key="4">
    <source>
        <dbReference type="Proteomes" id="UP000243217"/>
    </source>
</evidence>
<dbReference type="Proteomes" id="UP000243217">
    <property type="component" value="Unassembled WGS sequence"/>
</dbReference>
<feature type="compositionally biased region" description="Basic and acidic residues" evidence="2">
    <location>
        <begin position="20"/>
        <end position="30"/>
    </location>
</feature>
<feature type="non-terminal residue" evidence="3">
    <location>
        <position position="829"/>
    </location>
</feature>
<dbReference type="STRING" id="74557.A0A1W0A471"/>
<evidence type="ECO:0000313" key="3">
    <source>
        <dbReference type="EMBL" id="OQS04999.1"/>
    </source>
</evidence>
<feature type="coiled-coil region" evidence="1">
    <location>
        <begin position="251"/>
        <end position="292"/>
    </location>
</feature>
<feature type="coiled-coil region" evidence="1">
    <location>
        <begin position="382"/>
        <end position="416"/>
    </location>
</feature>
<keyword evidence="1" id="KW-0175">Coiled coil</keyword>
<evidence type="ECO:0000256" key="1">
    <source>
        <dbReference type="SAM" id="Coils"/>
    </source>
</evidence>
<feature type="region of interest" description="Disordered" evidence="2">
    <location>
        <begin position="1"/>
        <end position="34"/>
    </location>
</feature>
<protein>
    <recommendedName>
        <fullName evidence="5">Translin-associated factor X-interacting protein 1 N-terminal domain-containing protein</fullName>
    </recommendedName>
</protein>
<proteinExistence type="predicted"/>
<reference evidence="3 4" key="1">
    <citation type="journal article" date="2014" name="Genome Biol. Evol.">
        <title>The secreted proteins of Achlya hypogyna and Thraustotheca clavata identify the ancestral oomycete secretome and reveal gene acquisitions by horizontal gene transfer.</title>
        <authorList>
            <person name="Misner I."/>
            <person name="Blouin N."/>
            <person name="Leonard G."/>
            <person name="Richards T.A."/>
            <person name="Lane C.E."/>
        </authorList>
    </citation>
    <scope>NUCLEOTIDE SEQUENCE [LARGE SCALE GENOMIC DNA]</scope>
    <source>
        <strain evidence="3 4">ATCC 34112</strain>
    </source>
</reference>
<organism evidence="3 4">
    <name type="scientific">Thraustotheca clavata</name>
    <dbReference type="NCBI Taxonomy" id="74557"/>
    <lineage>
        <taxon>Eukaryota</taxon>
        <taxon>Sar</taxon>
        <taxon>Stramenopiles</taxon>
        <taxon>Oomycota</taxon>
        <taxon>Saprolegniomycetes</taxon>
        <taxon>Saprolegniales</taxon>
        <taxon>Achlyaceae</taxon>
        <taxon>Thraustotheca</taxon>
    </lineage>
</organism>
<dbReference type="GO" id="GO:0005737">
    <property type="term" value="C:cytoplasm"/>
    <property type="evidence" value="ECO:0007669"/>
    <property type="project" value="TreeGrafter"/>
</dbReference>
<keyword evidence="4" id="KW-1185">Reference proteome</keyword>
<gene>
    <name evidence="3" type="ORF">THRCLA_02816</name>
</gene>
<dbReference type="AlphaFoldDB" id="A0A1W0A471"/>
<comment type="caution">
    <text evidence="3">The sequence shown here is derived from an EMBL/GenBank/DDBJ whole genome shotgun (WGS) entry which is preliminary data.</text>
</comment>
<name>A0A1W0A471_9STRA</name>
<evidence type="ECO:0008006" key="5">
    <source>
        <dbReference type="Google" id="ProtNLM"/>
    </source>
</evidence>
<dbReference type="OrthoDB" id="261426at2759"/>
<dbReference type="PANTHER" id="PTHR16306">
    <property type="entry name" value="TRANSLIN-ASSOCIATED FACTOR X-INTERACTING PROTEIN 1"/>
    <property type="match status" value="1"/>
</dbReference>
<sequence length="829" mass="95223">MEGLPRLDMTFTRTKHKERLPHTTRERDKPVFGGNSKGNRALLDSVLEGLDKSHACLRPVDKLFWQFGVLEQLTKVDTPMASMLQEVYNVLCMAVYDCSSSDDNKPEPVRGKEFSHLLRKIDNSILEMDLANATIQFKQTALHKQKVQRVQELRMELENSNARQTELQLQLIAEKKAVEEEEKLYEQLLRDEAALEIKITTTKDNYVDAKAICAQISLKASAVQEECQNAMKIIHERELKDKMHLAIHTNVQELQQEHSKLLVKYQNYEKEIQTLQTQLESDQTKVLEKNEELRLAELEKLELVDGTLDLQRSHTPRPNWDGVFHFLPEISYVDPKHHVTWDAKTLILSNKRGIVGRSQRFVNEMCHWLQRIQGDCGVSLELARLVNQTEEARLELNSLQSQLEFAERKEKRNMKKAAQNLPNGTKADVNKPKVTFVSAVRRVSAAILHPTFIPTEVPSSTAPPPKDYILALGSTPEVPQFLRHTGKVRNRHISKTELERVIRTVWTGKRAKEAHMGNHIALDDFLYEVLKTKFGIQTVVAEWGYNILQSAKKFSWDSEVELFLLSLTGAVSEAIYDDQENMIDACRALLLRLNESYIDTEWKTEPKRVFIKDALLTLHNFFPLKTPLQLKSIEKALLYERLKPRDNIPMSLNEAMVLIEDLLPTKPKIKRGYFIKTLRTQHCKEIKDYLALLERKLREADIHNSGRVEIEKIRKAMQSLDPNVTSEWIGECILRGIPKRLVGHVDLSSVVEYRCFLKNSISQCMMQQESHESGAMRTLLTASSMNSMYVETPVVQRRLAPPLEPAVRAWPASVHSDPDIEQLDADGLY</sequence>
<evidence type="ECO:0000256" key="2">
    <source>
        <dbReference type="SAM" id="MobiDB-lite"/>
    </source>
</evidence>